<dbReference type="InterPro" id="IPR001636">
    <property type="entry name" value="SAICAR_synth"/>
</dbReference>
<dbReference type="PANTHER" id="PTHR43700:SF1">
    <property type="entry name" value="PHOSPHORIBOSYLAMINOIMIDAZOLE-SUCCINOCARBOXAMIDE SYNTHASE"/>
    <property type="match status" value="1"/>
</dbReference>
<evidence type="ECO:0000313" key="13">
    <source>
        <dbReference type="EMBL" id="GAA4918556.1"/>
    </source>
</evidence>
<comment type="catalytic activity">
    <reaction evidence="10 11">
        <text>5-amino-1-(5-phospho-D-ribosyl)imidazole-4-carboxylate + L-aspartate + ATP = (2S)-2-[5-amino-1-(5-phospho-beta-D-ribosyl)imidazole-4-carboxamido]succinate + ADP + phosphate + 2 H(+)</text>
        <dbReference type="Rhea" id="RHEA:22628"/>
        <dbReference type="ChEBI" id="CHEBI:15378"/>
        <dbReference type="ChEBI" id="CHEBI:29991"/>
        <dbReference type="ChEBI" id="CHEBI:30616"/>
        <dbReference type="ChEBI" id="CHEBI:43474"/>
        <dbReference type="ChEBI" id="CHEBI:58443"/>
        <dbReference type="ChEBI" id="CHEBI:77657"/>
        <dbReference type="ChEBI" id="CHEBI:456216"/>
        <dbReference type="EC" id="6.3.2.6"/>
    </reaction>
</comment>
<dbReference type="CDD" id="cd01414">
    <property type="entry name" value="SAICAR_synt_Sc"/>
    <property type="match status" value="1"/>
</dbReference>
<reference evidence="14" key="1">
    <citation type="journal article" date="2019" name="Int. J. Syst. Evol. Microbiol.">
        <title>The Global Catalogue of Microorganisms (GCM) 10K type strain sequencing project: providing services to taxonomists for standard genome sequencing and annotation.</title>
        <authorList>
            <consortium name="The Broad Institute Genomics Platform"/>
            <consortium name="The Broad Institute Genome Sequencing Center for Infectious Disease"/>
            <person name="Wu L."/>
            <person name="Ma J."/>
        </authorList>
    </citation>
    <scope>NUCLEOTIDE SEQUENCE [LARGE SCALE GENOMIC DNA]</scope>
    <source>
        <strain evidence="14">JCM 19129</strain>
    </source>
</reference>
<evidence type="ECO:0000256" key="10">
    <source>
        <dbReference type="ARBA" id="ARBA00048475"/>
    </source>
</evidence>
<comment type="similarity">
    <text evidence="2 11">Belongs to the SAICAR synthetase family.</text>
</comment>
<comment type="caution">
    <text evidence="13">The sequence shown here is derived from an EMBL/GenBank/DDBJ whole genome shotgun (WGS) entry which is preliminary data.</text>
</comment>
<evidence type="ECO:0000256" key="4">
    <source>
        <dbReference type="ARBA" id="ARBA00016460"/>
    </source>
</evidence>
<dbReference type="SUPFAM" id="SSF56104">
    <property type="entry name" value="SAICAR synthase-like"/>
    <property type="match status" value="1"/>
</dbReference>
<dbReference type="HAMAP" id="MF_00137">
    <property type="entry name" value="SAICAR_synth"/>
    <property type="match status" value="1"/>
</dbReference>
<evidence type="ECO:0000313" key="14">
    <source>
        <dbReference type="Proteomes" id="UP001500368"/>
    </source>
</evidence>
<sequence>MSVETASLEGWQHLASGKVREIYTPAPGSSWEGQDVLLMVATDRISAYDHVLSPGIPDKGKILTQMSLWWFEQLAAAGINNHVVSTEVGPGAIPEAVAGRSMIVRKLKMVEAEAIVRGYLTGSGLSEYRASGTVTGIALPEGLSDGSRLPEPLFTPSTKAEQGDHDENISFSRLEEVIGGELAQRLRDAALKVYALAEETARAAGIILADTKFEFGLDEHGALILADEVLTPDSSRFWPAAGWEQHVQAGTAQPSFDKQFVRNWLTSSESGWERDGDLAPPALPADIVQATRERYLDAFRRLTGTEPVL</sequence>
<dbReference type="NCBIfam" id="TIGR00081">
    <property type="entry name" value="purC"/>
    <property type="match status" value="1"/>
</dbReference>
<keyword evidence="5 11" id="KW-0436">Ligase</keyword>
<dbReference type="EMBL" id="BAABLW010000007">
    <property type="protein sequence ID" value="GAA4918556.1"/>
    <property type="molecule type" value="Genomic_DNA"/>
</dbReference>
<evidence type="ECO:0000256" key="7">
    <source>
        <dbReference type="ARBA" id="ARBA00022755"/>
    </source>
</evidence>
<evidence type="ECO:0000256" key="3">
    <source>
        <dbReference type="ARBA" id="ARBA00012217"/>
    </source>
</evidence>
<name>A0ABP9FVR4_9MICC</name>
<keyword evidence="6 11" id="KW-0547">Nucleotide-binding</keyword>
<gene>
    <name evidence="11" type="primary">purC</name>
    <name evidence="13" type="ORF">GCM10025790_12760</name>
</gene>
<organism evidence="13 14">
    <name type="scientific">Nesterenkonia rhizosphaerae</name>
    <dbReference type="NCBI Taxonomy" id="1348272"/>
    <lineage>
        <taxon>Bacteria</taxon>
        <taxon>Bacillati</taxon>
        <taxon>Actinomycetota</taxon>
        <taxon>Actinomycetes</taxon>
        <taxon>Micrococcales</taxon>
        <taxon>Micrococcaceae</taxon>
        <taxon>Nesterenkonia</taxon>
    </lineage>
</organism>
<evidence type="ECO:0000256" key="8">
    <source>
        <dbReference type="ARBA" id="ARBA00022840"/>
    </source>
</evidence>
<evidence type="ECO:0000256" key="11">
    <source>
        <dbReference type="HAMAP-Rule" id="MF_00137"/>
    </source>
</evidence>
<keyword evidence="8 11" id="KW-0067">ATP-binding</keyword>
<dbReference type="InterPro" id="IPR018236">
    <property type="entry name" value="SAICAR_synthetase_CS"/>
</dbReference>
<dbReference type="Pfam" id="PF01259">
    <property type="entry name" value="SAICAR_synt"/>
    <property type="match status" value="1"/>
</dbReference>
<evidence type="ECO:0000256" key="2">
    <source>
        <dbReference type="ARBA" id="ARBA00010190"/>
    </source>
</evidence>
<evidence type="ECO:0000256" key="6">
    <source>
        <dbReference type="ARBA" id="ARBA00022741"/>
    </source>
</evidence>
<accession>A0ABP9FVR4</accession>
<dbReference type="NCBIfam" id="NF010568">
    <property type="entry name" value="PRK13961.1"/>
    <property type="match status" value="1"/>
</dbReference>
<evidence type="ECO:0000256" key="5">
    <source>
        <dbReference type="ARBA" id="ARBA00022598"/>
    </source>
</evidence>
<dbReference type="PANTHER" id="PTHR43700">
    <property type="entry name" value="PHOSPHORIBOSYLAMINOIMIDAZOLE-SUCCINOCARBOXAMIDE SYNTHASE"/>
    <property type="match status" value="1"/>
</dbReference>
<dbReference type="EC" id="6.3.2.6" evidence="3 11"/>
<keyword evidence="14" id="KW-1185">Reference proteome</keyword>
<dbReference type="Gene3D" id="3.30.470.20">
    <property type="entry name" value="ATP-grasp fold, B domain"/>
    <property type="match status" value="1"/>
</dbReference>
<dbReference type="Gene3D" id="3.30.200.20">
    <property type="entry name" value="Phosphorylase Kinase, domain 1"/>
    <property type="match status" value="1"/>
</dbReference>
<evidence type="ECO:0000256" key="1">
    <source>
        <dbReference type="ARBA" id="ARBA00004672"/>
    </source>
</evidence>
<feature type="domain" description="SAICAR synthetase/ADE2 N-terminal" evidence="12">
    <location>
        <begin position="14"/>
        <end position="275"/>
    </location>
</feature>
<proteinExistence type="inferred from homology"/>
<evidence type="ECO:0000256" key="9">
    <source>
        <dbReference type="ARBA" id="ARBA00030409"/>
    </source>
</evidence>
<evidence type="ECO:0000259" key="12">
    <source>
        <dbReference type="Pfam" id="PF01259"/>
    </source>
</evidence>
<dbReference type="InterPro" id="IPR028923">
    <property type="entry name" value="SAICAR_synt/ADE2_N"/>
</dbReference>
<dbReference type="Proteomes" id="UP001500368">
    <property type="component" value="Unassembled WGS sequence"/>
</dbReference>
<dbReference type="RefSeq" id="WP_345477237.1">
    <property type="nucleotide sequence ID" value="NZ_BAABLW010000007.1"/>
</dbReference>
<protein>
    <recommendedName>
        <fullName evidence="4 11">Phosphoribosylaminoimidazole-succinocarboxamide synthase</fullName>
        <ecNumber evidence="3 11">6.3.2.6</ecNumber>
    </recommendedName>
    <alternativeName>
        <fullName evidence="9 11">SAICAR synthetase</fullName>
    </alternativeName>
</protein>
<keyword evidence="7 11" id="KW-0658">Purine biosynthesis</keyword>
<dbReference type="PROSITE" id="PS01058">
    <property type="entry name" value="SAICAR_SYNTHETASE_2"/>
    <property type="match status" value="1"/>
</dbReference>
<comment type="pathway">
    <text evidence="1 11">Purine metabolism; IMP biosynthesis via de novo pathway; 5-amino-1-(5-phospho-D-ribosyl)imidazole-4-carboxamide from 5-amino-1-(5-phospho-D-ribosyl)imidazole-4-carboxylate: step 1/2.</text>
</comment>